<evidence type="ECO:0000313" key="4">
    <source>
        <dbReference type="Proteomes" id="UP000267035"/>
    </source>
</evidence>
<dbReference type="Proteomes" id="UP000267035">
    <property type="component" value="Unassembled WGS sequence"/>
</dbReference>
<dbReference type="EMBL" id="RDQL01000021">
    <property type="protein sequence ID" value="RMW96157.1"/>
    <property type="molecule type" value="Genomic_DNA"/>
</dbReference>
<keyword evidence="2" id="KW-0732">Signal</keyword>
<dbReference type="RefSeq" id="WP_122254577.1">
    <property type="nucleotide sequence ID" value="NZ_RDQL01000021.1"/>
</dbReference>
<feature type="chain" id="PRO_5018144840" evidence="2">
    <location>
        <begin position="35"/>
        <end position="181"/>
    </location>
</feature>
<dbReference type="Pfam" id="PF13414">
    <property type="entry name" value="TPR_11"/>
    <property type="match status" value="1"/>
</dbReference>
<accession>A0A3M6PYR4</accession>
<dbReference type="Pfam" id="PF13432">
    <property type="entry name" value="TPR_16"/>
    <property type="match status" value="1"/>
</dbReference>
<organism evidence="3 4">
    <name type="scientific">Allofranklinella schreckenbergeri</name>
    <dbReference type="NCBI Taxonomy" id="1076744"/>
    <lineage>
        <taxon>Bacteria</taxon>
        <taxon>Pseudomonadati</taxon>
        <taxon>Pseudomonadota</taxon>
        <taxon>Betaproteobacteria</taxon>
        <taxon>Burkholderiales</taxon>
        <taxon>Comamonadaceae</taxon>
        <taxon>Allofranklinella</taxon>
    </lineage>
</organism>
<dbReference type="SMART" id="SM00028">
    <property type="entry name" value="TPR"/>
    <property type="match status" value="2"/>
</dbReference>
<dbReference type="PROSITE" id="PS50005">
    <property type="entry name" value="TPR"/>
    <property type="match status" value="1"/>
</dbReference>
<keyword evidence="4" id="KW-1185">Reference proteome</keyword>
<sequence>MPLPLLPPRWRALPAALVIALAAALAAVSGSALAQTNAQKEVAALLAQGQAQQALTQAEAAIAHTPKDPQLRFLRANALLALGQTQAADEAFTHLTQTWPELPEPWNNLATIRASQGRLAEARQLLEQALRNNPDYAQAHANLAQVLAQQALEHAQTAARLAPAEAAALAPRMQALQQAVK</sequence>
<keyword evidence="1" id="KW-0802">TPR repeat</keyword>
<dbReference type="AlphaFoldDB" id="A0A3M6PYR4"/>
<dbReference type="InterPro" id="IPR019734">
    <property type="entry name" value="TPR_rpt"/>
</dbReference>
<reference evidence="3 4" key="1">
    <citation type="submission" date="2018-10" db="EMBL/GenBank/DDBJ databases">
        <title>Comamonadaceae CDC group NO-1 genome sequencing and assembly.</title>
        <authorList>
            <person name="Bernier A.-M."/>
            <person name="Bernard K."/>
        </authorList>
    </citation>
    <scope>NUCLEOTIDE SEQUENCE [LARGE SCALE GENOMIC DNA]</scope>
    <source>
        <strain evidence="3 4">NML161473</strain>
    </source>
</reference>
<evidence type="ECO:0000313" key="3">
    <source>
        <dbReference type="EMBL" id="RMW96157.1"/>
    </source>
</evidence>
<comment type="caution">
    <text evidence="3">The sequence shown here is derived from an EMBL/GenBank/DDBJ whole genome shotgun (WGS) entry which is preliminary data.</text>
</comment>
<evidence type="ECO:0000256" key="2">
    <source>
        <dbReference type="SAM" id="SignalP"/>
    </source>
</evidence>
<feature type="repeat" description="TPR" evidence="1">
    <location>
        <begin position="103"/>
        <end position="136"/>
    </location>
</feature>
<name>A0A3M6PYR4_9BURK</name>
<proteinExistence type="predicted"/>
<dbReference type="Gene3D" id="1.25.40.10">
    <property type="entry name" value="Tetratricopeptide repeat domain"/>
    <property type="match status" value="1"/>
</dbReference>
<protein>
    <submittedName>
        <fullName evidence="3">Tetratricopeptide repeat protein</fullName>
    </submittedName>
</protein>
<dbReference type="InterPro" id="IPR011990">
    <property type="entry name" value="TPR-like_helical_dom_sf"/>
</dbReference>
<gene>
    <name evidence="3" type="ORF">EBQ25_11240</name>
</gene>
<feature type="signal peptide" evidence="2">
    <location>
        <begin position="1"/>
        <end position="34"/>
    </location>
</feature>
<evidence type="ECO:0000256" key="1">
    <source>
        <dbReference type="PROSITE-ProRule" id="PRU00339"/>
    </source>
</evidence>
<dbReference type="SUPFAM" id="SSF48452">
    <property type="entry name" value="TPR-like"/>
    <property type="match status" value="1"/>
</dbReference>